<dbReference type="Pfam" id="PF07289">
    <property type="entry name" value="BBL5"/>
    <property type="match status" value="1"/>
</dbReference>
<dbReference type="GO" id="GO:0060271">
    <property type="term" value="P:cilium assembly"/>
    <property type="evidence" value="ECO:0007669"/>
    <property type="project" value="TreeGrafter"/>
</dbReference>
<dbReference type="AlphaFoldDB" id="A0A7S0RPW9"/>
<dbReference type="InterPro" id="IPR006606">
    <property type="entry name" value="BBL5"/>
</dbReference>
<comment type="subcellular location">
    <subcellularLocation>
        <location evidence="1">Cell projection</location>
        <location evidence="1">Cilium membrane</location>
    </subcellularLocation>
    <subcellularLocation>
        <location evidence="2">Cytoplasm</location>
        <location evidence="2">Cytoskeleton</location>
        <location evidence="2">Microtubule organizing center</location>
        <location evidence="2">Centrosome</location>
        <location evidence="2">Centriolar satellite</location>
    </subcellularLocation>
</comment>
<evidence type="ECO:0000256" key="1">
    <source>
        <dbReference type="ARBA" id="ARBA00004309"/>
    </source>
</evidence>
<name>A0A7S0RPW9_9CHLO</name>
<keyword evidence="6" id="KW-0969">Cilium</keyword>
<dbReference type="PANTHER" id="PTHR21351">
    <property type="entry name" value="BARDET-BIEDL SYNDROME PROTEIN 5"/>
    <property type="match status" value="1"/>
</dbReference>
<evidence type="ECO:0000256" key="10">
    <source>
        <dbReference type="SAM" id="MobiDB-lite"/>
    </source>
</evidence>
<dbReference type="InterPro" id="IPR014003">
    <property type="entry name" value="BBS5_PH"/>
</dbReference>
<evidence type="ECO:0000256" key="7">
    <source>
        <dbReference type="ARBA" id="ARBA00023136"/>
    </source>
</evidence>
<keyword evidence="7" id="KW-0472">Membrane</keyword>
<dbReference type="GO" id="GO:0034464">
    <property type="term" value="C:BBSome"/>
    <property type="evidence" value="ECO:0007669"/>
    <property type="project" value="InterPro"/>
</dbReference>
<evidence type="ECO:0000256" key="6">
    <source>
        <dbReference type="ARBA" id="ARBA00023069"/>
    </source>
</evidence>
<keyword evidence="8" id="KW-0206">Cytoskeleton</keyword>
<organism evidence="12">
    <name type="scientific">Pyramimonas obovata</name>
    <dbReference type="NCBI Taxonomy" id="1411642"/>
    <lineage>
        <taxon>Eukaryota</taxon>
        <taxon>Viridiplantae</taxon>
        <taxon>Chlorophyta</taxon>
        <taxon>Pyramimonadophyceae</taxon>
        <taxon>Pyramimonadales</taxon>
        <taxon>Pyramimonadaceae</taxon>
        <taxon>Pyramimonas</taxon>
        <taxon>Pyramimonas incertae sedis</taxon>
    </lineage>
</organism>
<dbReference type="GO" id="GO:0036064">
    <property type="term" value="C:ciliary basal body"/>
    <property type="evidence" value="ECO:0007669"/>
    <property type="project" value="TreeGrafter"/>
</dbReference>
<gene>
    <name evidence="12" type="ORF">POBO1169_LOCUS16408</name>
</gene>
<dbReference type="SMART" id="SM00683">
    <property type="entry name" value="DM16"/>
    <property type="match status" value="2"/>
</dbReference>
<dbReference type="PANTHER" id="PTHR21351:SF0">
    <property type="entry name" value="BARDET-BIEDL SYNDROME 5 PROTEIN"/>
    <property type="match status" value="1"/>
</dbReference>
<evidence type="ECO:0000256" key="5">
    <source>
        <dbReference type="ARBA" id="ARBA00022490"/>
    </source>
</evidence>
<feature type="compositionally biased region" description="Gly residues" evidence="10">
    <location>
        <begin position="1"/>
        <end position="11"/>
    </location>
</feature>
<evidence type="ECO:0000256" key="4">
    <source>
        <dbReference type="ARBA" id="ARBA00022475"/>
    </source>
</evidence>
<evidence type="ECO:0000259" key="11">
    <source>
        <dbReference type="SMART" id="SM00683"/>
    </source>
</evidence>
<proteinExistence type="inferred from homology"/>
<keyword evidence="5" id="KW-0963">Cytoplasm</keyword>
<evidence type="ECO:0000256" key="9">
    <source>
        <dbReference type="ARBA" id="ARBA00023273"/>
    </source>
</evidence>
<protein>
    <recommendedName>
        <fullName evidence="11">BBSome complex member BBS5 PH domain-containing protein</fullName>
    </recommendedName>
</protein>
<dbReference type="EMBL" id="HBFA01032605">
    <property type="protein sequence ID" value="CAD8683500.1"/>
    <property type="molecule type" value="Transcribed_RNA"/>
</dbReference>
<sequence length="356" mass="40589">MGIFGGPGDQGQGADKGENQIWQDRDIRFDVPVQHLDLRPGEYPIDSMDEVEDTKGNNGEHGQLVISNLRVMWWSHKNRRTNLSVGYHAVISINIRNANSRLRGQTQALYVLTKFNGSRFEFIFTNLVKDSPRLFDTIQSVFRAYETTKLYRDLKLRGAIIQDKELKMLPLEQTYNKVNGVWNLSSDQGNLGTFFVSNIRLVWHANLAENFNVSIPYMQMKSIRIRESKFGPALVIETTPRSGGYILGFRIDPQDRLKELYKEIHSLWQVFSVNPVFGVEFEVDAQTPEQVAAALARQQDNVEIVNQDDDTTDVFAAYYAEGAKNTDREPHYSPELGLAIEGLREGITLDNLWSVL</sequence>
<dbReference type="InterPro" id="IPR030804">
    <property type="entry name" value="BBS5/fem-3"/>
</dbReference>
<dbReference type="GO" id="GO:0032266">
    <property type="term" value="F:phosphatidylinositol-3-phosphate binding"/>
    <property type="evidence" value="ECO:0007669"/>
    <property type="project" value="TreeGrafter"/>
</dbReference>
<keyword evidence="4" id="KW-1003">Cell membrane</keyword>
<evidence type="ECO:0000256" key="8">
    <source>
        <dbReference type="ARBA" id="ARBA00023212"/>
    </source>
</evidence>
<evidence type="ECO:0000256" key="2">
    <source>
        <dbReference type="ARBA" id="ARBA00004607"/>
    </source>
</evidence>
<dbReference type="PIRSF" id="PIRSF010072">
    <property type="entry name" value="DUF1448"/>
    <property type="match status" value="1"/>
</dbReference>
<comment type="similarity">
    <text evidence="3">Belongs to the BBS5 family.</text>
</comment>
<evidence type="ECO:0000256" key="3">
    <source>
        <dbReference type="ARBA" id="ARBA00005822"/>
    </source>
</evidence>
<reference evidence="12" key="1">
    <citation type="submission" date="2021-01" db="EMBL/GenBank/DDBJ databases">
        <authorList>
            <person name="Corre E."/>
            <person name="Pelletier E."/>
            <person name="Niang G."/>
            <person name="Scheremetjew M."/>
            <person name="Finn R."/>
            <person name="Kale V."/>
            <person name="Holt S."/>
            <person name="Cochrane G."/>
            <person name="Meng A."/>
            <person name="Brown T."/>
            <person name="Cohen L."/>
        </authorList>
    </citation>
    <scope>NUCLEOTIDE SEQUENCE</scope>
    <source>
        <strain evidence="12">CCMP722</strain>
    </source>
</reference>
<feature type="domain" description="BBSome complex member BBS5 PH" evidence="11">
    <location>
        <begin position="42"/>
        <end position="96"/>
    </location>
</feature>
<keyword evidence="9" id="KW-0966">Cell projection</keyword>
<evidence type="ECO:0000313" key="12">
    <source>
        <dbReference type="EMBL" id="CAD8683500.1"/>
    </source>
</evidence>
<feature type="region of interest" description="Disordered" evidence="10">
    <location>
        <begin position="1"/>
        <end position="21"/>
    </location>
</feature>
<accession>A0A7S0RPW9</accession>
<feature type="domain" description="BBSome complex member BBS5 PH" evidence="11">
    <location>
        <begin position="172"/>
        <end position="226"/>
    </location>
</feature>
<dbReference type="GO" id="GO:0060170">
    <property type="term" value="C:ciliary membrane"/>
    <property type="evidence" value="ECO:0007669"/>
    <property type="project" value="UniProtKB-SubCell"/>
</dbReference>